<proteinExistence type="predicted"/>
<feature type="region of interest" description="Disordered" evidence="1">
    <location>
        <begin position="219"/>
        <end position="277"/>
    </location>
</feature>
<evidence type="ECO:0000256" key="1">
    <source>
        <dbReference type="SAM" id="MobiDB-lite"/>
    </source>
</evidence>
<dbReference type="AlphaFoldDB" id="A0A448WGV6"/>
<organism evidence="2 3">
    <name type="scientific">Protopolystoma xenopodis</name>
    <dbReference type="NCBI Taxonomy" id="117903"/>
    <lineage>
        <taxon>Eukaryota</taxon>
        <taxon>Metazoa</taxon>
        <taxon>Spiralia</taxon>
        <taxon>Lophotrochozoa</taxon>
        <taxon>Platyhelminthes</taxon>
        <taxon>Monogenea</taxon>
        <taxon>Polyopisthocotylea</taxon>
        <taxon>Polystomatidea</taxon>
        <taxon>Polystomatidae</taxon>
        <taxon>Protopolystoma</taxon>
    </lineage>
</organism>
<protein>
    <submittedName>
        <fullName evidence="2">Uncharacterized protein</fullName>
    </submittedName>
</protein>
<evidence type="ECO:0000313" key="2">
    <source>
        <dbReference type="EMBL" id="VEL11470.1"/>
    </source>
</evidence>
<feature type="compositionally biased region" description="Polar residues" evidence="1">
    <location>
        <begin position="253"/>
        <end position="276"/>
    </location>
</feature>
<reference evidence="2" key="1">
    <citation type="submission" date="2018-11" db="EMBL/GenBank/DDBJ databases">
        <authorList>
            <consortium name="Pathogen Informatics"/>
        </authorList>
    </citation>
    <scope>NUCLEOTIDE SEQUENCE</scope>
</reference>
<dbReference type="EMBL" id="CAAALY010011900">
    <property type="protein sequence ID" value="VEL11470.1"/>
    <property type="molecule type" value="Genomic_DNA"/>
</dbReference>
<dbReference type="Proteomes" id="UP000784294">
    <property type="component" value="Unassembled WGS sequence"/>
</dbReference>
<feature type="compositionally biased region" description="Low complexity" evidence="1">
    <location>
        <begin position="225"/>
        <end position="252"/>
    </location>
</feature>
<evidence type="ECO:0000313" key="3">
    <source>
        <dbReference type="Proteomes" id="UP000784294"/>
    </source>
</evidence>
<keyword evidence="3" id="KW-1185">Reference proteome</keyword>
<accession>A0A448WGV6</accession>
<gene>
    <name evidence="2" type="ORF">PXEA_LOCUS4910</name>
</gene>
<feature type="region of interest" description="Disordered" evidence="1">
    <location>
        <begin position="18"/>
        <end position="40"/>
    </location>
</feature>
<name>A0A448WGV6_9PLAT</name>
<comment type="caution">
    <text evidence="2">The sequence shown here is derived from an EMBL/GenBank/DDBJ whole genome shotgun (WGS) entry which is preliminary data.</text>
</comment>
<sequence>MRPVLCEALPTRHELGELSKPSVKPATSVDLQSQTERSNDPLLLLPSSGTMRNKQTKAGTPFTILEGSTASCSSTDTKCNISASITTNSSAVSSLPEIAVTTTTNSNNANNLASVFSPPGPEINQSNSAILKSGSLARCLSQIEGVNSFPGQAPYAASCSISGHTSLGMFKQMNAISTGGICSGTSSSAIYSVGGKPTTTGPNNSALSDLSKILVVSEHLHHQQQKQQQLMKRNTSSIKTTTASTKTAPTTALSNVSLTPQTSSMPGVSCPQSDATSDPVIMSSGGGVYIHPHSYASSKAKTMTSSATDTSRRVMGTGAERIRAEETAHLAGRAHALIAANQPVAALELVSVNLTNSFDHYTFYR</sequence>